<evidence type="ECO:0000313" key="2">
    <source>
        <dbReference type="Proteomes" id="UP000800200"/>
    </source>
</evidence>
<dbReference type="OrthoDB" id="194443at2759"/>
<evidence type="ECO:0000313" key="1">
    <source>
        <dbReference type="EMBL" id="KAF2181761.1"/>
    </source>
</evidence>
<name>A0A6A6DQG7_9PEZI</name>
<organism evidence="1 2">
    <name type="scientific">Zopfia rhizophila CBS 207.26</name>
    <dbReference type="NCBI Taxonomy" id="1314779"/>
    <lineage>
        <taxon>Eukaryota</taxon>
        <taxon>Fungi</taxon>
        <taxon>Dikarya</taxon>
        <taxon>Ascomycota</taxon>
        <taxon>Pezizomycotina</taxon>
        <taxon>Dothideomycetes</taxon>
        <taxon>Dothideomycetes incertae sedis</taxon>
        <taxon>Zopfiaceae</taxon>
        <taxon>Zopfia</taxon>
    </lineage>
</organism>
<accession>A0A6A6DQG7</accession>
<keyword evidence="2" id="KW-1185">Reference proteome</keyword>
<protein>
    <submittedName>
        <fullName evidence="1">Uncharacterized protein</fullName>
    </submittedName>
</protein>
<feature type="non-terminal residue" evidence="1">
    <location>
        <position position="1"/>
    </location>
</feature>
<gene>
    <name evidence="1" type="ORF">K469DRAFT_588473</name>
</gene>
<dbReference type="Proteomes" id="UP000800200">
    <property type="component" value="Unassembled WGS sequence"/>
</dbReference>
<proteinExistence type="predicted"/>
<reference evidence="1" key="1">
    <citation type="journal article" date="2020" name="Stud. Mycol.">
        <title>101 Dothideomycetes genomes: a test case for predicting lifestyles and emergence of pathogens.</title>
        <authorList>
            <person name="Haridas S."/>
            <person name="Albert R."/>
            <person name="Binder M."/>
            <person name="Bloem J."/>
            <person name="Labutti K."/>
            <person name="Salamov A."/>
            <person name="Andreopoulos B."/>
            <person name="Baker S."/>
            <person name="Barry K."/>
            <person name="Bills G."/>
            <person name="Bluhm B."/>
            <person name="Cannon C."/>
            <person name="Castanera R."/>
            <person name="Culley D."/>
            <person name="Daum C."/>
            <person name="Ezra D."/>
            <person name="Gonzalez J."/>
            <person name="Henrissat B."/>
            <person name="Kuo A."/>
            <person name="Liang C."/>
            <person name="Lipzen A."/>
            <person name="Lutzoni F."/>
            <person name="Magnuson J."/>
            <person name="Mondo S."/>
            <person name="Nolan M."/>
            <person name="Ohm R."/>
            <person name="Pangilinan J."/>
            <person name="Park H.-J."/>
            <person name="Ramirez L."/>
            <person name="Alfaro M."/>
            <person name="Sun H."/>
            <person name="Tritt A."/>
            <person name="Yoshinaga Y."/>
            <person name="Zwiers L.-H."/>
            <person name="Turgeon B."/>
            <person name="Goodwin S."/>
            <person name="Spatafora J."/>
            <person name="Crous P."/>
            <person name="Grigoriev I."/>
        </authorList>
    </citation>
    <scope>NUCLEOTIDE SEQUENCE</scope>
    <source>
        <strain evidence="1">CBS 207.26</strain>
    </source>
</reference>
<dbReference type="AlphaFoldDB" id="A0A6A6DQG7"/>
<sequence length="124" mass="14370">YGGNEEWISKYYQLLEGLLDVYIFADKYSVDELRDDVITATYGYCAAYDWYPDPEVSLITKSYEHLPPCSKFTQFLLHVASFLWKPTRCSPVAIEAAKDLPPDFVFDLMIMQSERLDTEGPMDF</sequence>
<dbReference type="EMBL" id="ML994651">
    <property type="protein sequence ID" value="KAF2181761.1"/>
    <property type="molecule type" value="Genomic_DNA"/>
</dbReference>